<dbReference type="PANTHER" id="PTHR43706">
    <property type="entry name" value="NADH DEHYDROGENASE"/>
    <property type="match status" value="1"/>
</dbReference>
<keyword evidence="13" id="KW-1185">Reference proteome</keyword>
<evidence type="ECO:0000256" key="8">
    <source>
        <dbReference type="ARBA" id="ARBA00047599"/>
    </source>
</evidence>
<organism evidence="12 13">
    <name type="scientific">Symbiodinium microadriaticum</name>
    <name type="common">Dinoflagellate</name>
    <name type="synonym">Zooxanthella microadriatica</name>
    <dbReference type="NCBI Taxonomy" id="2951"/>
    <lineage>
        <taxon>Eukaryota</taxon>
        <taxon>Sar</taxon>
        <taxon>Alveolata</taxon>
        <taxon>Dinophyceae</taxon>
        <taxon>Suessiales</taxon>
        <taxon>Symbiodiniaceae</taxon>
        <taxon>Symbiodinium</taxon>
    </lineage>
</organism>
<dbReference type="EMBL" id="LSRX01000692">
    <property type="protein sequence ID" value="OLP90841.1"/>
    <property type="molecule type" value="Genomic_DNA"/>
</dbReference>
<keyword evidence="7" id="KW-0520">NAD</keyword>
<comment type="catalytic activity">
    <reaction evidence="9">
        <text>a ubiquinone + NADH + H(+) = a ubiquinol + NAD(+)</text>
        <dbReference type="Rhea" id="RHEA:23152"/>
        <dbReference type="Rhea" id="RHEA-COMP:9565"/>
        <dbReference type="Rhea" id="RHEA-COMP:9566"/>
        <dbReference type="ChEBI" id="CHEBI:15378"/>
        <dbReference type="ChEBI" id="CHEBI:16389"/>
        <dbReference type="ChEBI" id="CHEBI:17976"/>
        <dbReference type="ChEBI" id="CHEBI:57540"/>
        <dbReference type="ChEBI" id="CHEBI:57945"/>
    </reaction>
</comment>
<dbReference type="SUPFAM" id="SSF51905">
    <property type="entry name" value="FAD/NAD(P)-binding domain"/>
    <property type="match status" value="2"/>
</dbReference>
<evidence type="ECO:0000313" key="12">
    <source>
        <dbReference type="EMBL" id="OLP90841.1"/>
    </source>
</evidence>
<evidence type="ECO:0000256" key="1">
    <source>
        <dbReference type="ARBA" id="ARBA00005272"/>
    </source>
</evidence>
<evidence type="ECO:0000256" key="4">
    <source>
        <dbReference type="ARBA" id="ARBA00022827"/>
    </source>
</evidence>
<dbReference type="Gene3D" id="3.50.50.100">
    <property type="match status" value="1"/>
</dbReference>
<dbReference type="OrthoDB" id="3244603at2759"/>
<evidence type="ECO:0000256" key="3">
    <source>
        <dbReference type="ARBA" id="ARBA00022630"/>
    </source>
</evidence>
<proteinExistence type="inferred from homology"/>
<evidence type="ECO:0000256" key="2">
    <source>
        <dbReference type="ARBA" id="ARBA00012637"/>
    </source>
</evidence>
<dbReference type="EC" id="1.6.5.9" evidence="2"/>
<keyword evidence="5" id="KW-0809">Transit peptide</keyword>
<dbReference type="GO" id="GO:0050136">
    <property type="term" value="F:NADH dehydrogenase (quinone) (non-electrogenic) activity"/>
    <property type="evidence" value="ECO:0007669"/>
    <property type="project" value="UniProtKB-EC"/>
</dbReference>
<dbReference type="Pfam" id="PF07992">
    <property type="entry name" value="Pyr_redox_2"/>
    <property type="match status" value="1"/>
</dbReference>
<keyword evidence="3" id="KW-0285">Flavoprotein</keyword>
<dbReference type="PANTHER" id="PTHR43706:SF47">
    <property type="entry name" value="EXTERNAL NADH-UBIQUINONE OXIDOREDUCTASE 1, MITOCHONDRIAL-RELATED"/>
    <property type="match status" value="1"/>
</dbReference>
<dbReference type="InterPro" id="IPR054585">
    <property type="entry name" value="NDH2-like_C"/>
</dbReference>
<dbReference type="PRINTS" id="PR00368">
    <property type="entry name" value="FADPNR"/>
</dbReference>
<evidence type="ECO:0000259" key="11">
    <source>
        <dbReference type="Pfam" id="PF22366"/>
    </source>
</evidence>
<name>A0A1Q9D6N1_SYMMI</name>
<gene>
    <name evidence="12" type="ORF">AK812_SmicGene27540</name>
</gene>
<feature type="domain" description="External alternative NADH-ubiquinone oxidoreductase-like C-terminal" evidence="11">
    <location>
        <begin position="504"/>
        <end position="589"/>
    </location>
</feature>
<evidence type="ECO:0000256" key="5">
    <source>
        <dbReference type="ARBA" id="ARBA00022946"/>
    </source>
</evidence>
<comment type="similarity">
    <text evidence="1">Belongs to the NADH dehydrogenase family.</text>
</comment>
<dbReference type="AlphaFoldDB" id="A0A1Q9D6N1"/>
<dbReference type="InterPro" id="IPR045024">
    <property type="entry name" value="NDH-2"/>
</dbReference>
<dbReference type="InterPro" id="IPR023753">
    <property type="entry name" value="FAD/NAD-binding_dom"/>
</dbReference>
<evidence type="ECO:0000256" key="9">
    <source>
        <dbReference type="ARBA" id="ARBA00049010"/>
    </source>
</evidence>
<evidence type="ECO:0000256" key="6">
    <source>
        <dbReference type="ARBA" id="ARBA00023002"/>
    </source>
</evidence>
<keyword evidence="12" id="KW-0830">Ubiquinone</keyword>
<comment type="caution">
    <text evidence="12">The sequence shown here is derived from an EMBL/GenBank/DDBJ whole genome shotgun (WGS) entry which is preliminary data.</text>
</comment>
<reference evidence="12 13" key="1">
    <citation type="submission" date="2016-02" db="EMBL/GenBank/DDBJ databases">
        <title>Genome analysis of coral dinoflagellate symbionts highlights evolutionary adaptations to a symbiotic lifestyle.</title>
        <authorList>
            <person name="Aranda M."/>
            <person name="Li Y."/>
            <person name="Liew Y.J."/>
            <person name="Baumgarten S."/>
            <person name="Simakov O."/>
            <person name="Wilson M."/>
            <person name="Piel J."/>
            <person name="Ashoor H."/>
            <person name="Bougouffa S."/>
            <person name="Bajic V.B."/>
            <person name="Ryu T."/>
            <person name="Ravasi T."/>
            <person name="Bayer T."/>
            <person name="Micklem G."/>
            <person name="Kim H."/>
            <person name="Bhak J."/>
            <person name="Lajeunesse T.C."/>
            <person name="Voolstra C.R."/>
        </authorList>
    </citation>
    <scope>NUCLEOTIDE SEQUENCE [LARGE SCALE GENOMIC DNA]</scope>
    <source>
        <strain evidence="12 13">CCMP2467</strain>
    </source>
</reference>
<feature type="domain" description="FAD/NAD(P)-binding" evidence="10">
    <location>
        <begin position="155"/>
        <end position="477"/>
    </location>
</feature>
<protein>
    <recommendedName>
        <fullName evidence="2">NADH:ubiquinone reductase (non-electrogenic)</fullName>
        <ecNumber evidence="2">1.6.5.9</ecNumber>
    </recommendedName>
</protein>
<keyword evidence="6" id="KW-0560">Oxidoreductase</keyword>
<evidence type="ECO:0000259" key="10">
    <source>
        <dbReference type="Pfam" id="PF07992"/>
    </source>
</evidence>
<comment type="catalytic activity">
    <reaction evidence="8">
        <text>a quinone + NADH + H(+) = a quinol + NAD(+)</text>
        <dbReference type="Rhea" id="RHEA:46160"/>
        <dbReference type="ChEBI" id="CHEBI:15378"/>
        <dbReference type="ChEBI" id="CHEBI:24646"/>
        <dbReference type="ChEBI" id="CHEBI:57540"/>
        <dbReference type="ChEBI" id="CHEBI:57945"/>
        <dbReference type="ChEBI" id="CHEBI:132124"/>
        <dbReference type="EC" id="1.6.5.9"/>
    </reaction>
</comment>
<keyword evidence="4" id="KW-0274">FAD</keyword>
<sequence length="601" mass="67130">MLTARKATFVQPPHHVPAIPAQHQEQVHERLSDATDPWKDRRLPEAMQPLDSFSWREGNFEEKLIYWLCTALILNFFLAGVVLLSGELAVRCNRSTNTMFRRLARRTVKLGALGATAFAGVKLGHMWINDDLDDIKYEVDRVFYHFAKKEQERRKVVVLGSGWGALSFVRKLDPSQFDVTVVSPRPFFFYTPLLVGSTTGVVSPGAIIEPIRDNVPNCDFLRVHCKDVDLEEKKVHCDTGLTLDYDHLVVAVGAQPNTFGIPGVDKYGRFLKEIEHGRSLRKEMLDIIEQAEVANASGDLATVKRLLNFVVVGGGPTGVEFCGELSDFIKQDLKRRYPKIADHFQVTLVEALPGLLTMFHKSVGNYVQDHLASQGVDVKLNAMVKEVEPEKVHLKTKEGVIDMDYGILVWVAGVGMRPFTRSVCEKIGKENGQTDRRGLLVDECLRVKGTKLGEVFAIGDCAVSGKPPTAQVAYQQGKYLGRMFRLGKEHLISDPEAAPFKYCHQGTMAYIGDSQGAAEIDPNAFIKLGRSSVTDHMWWRSLYGDTDQLRVMGPAGFAIWRSTYFSKLFSSRNRWSVASDWLRTGMFGRPASSSAQGTSTI</sequence>
<dbReference type="GO" id="GO:0005739">
    <property type="term" value="C:mitochondrion"/>
    <property type="evidence" value="ECO:0007669"/>
    <property type="project" value="UniProtKB-ARBA"/>
</dbReference>
<evidence type="ECO:0000313" key="13">
    <source>
        <dbReference type="Proteomes" id="UP000186817"/>
    </source>
</evidence>
<dbReference type="OMA" id="EPAEIKY"/>
<accession>A0A1Q9D6N1</accession>
<evidence type="ECO:0000256" key="7">
    <source>
        <dbReference type="ARBA" id="ARBA00023027"/>
    </source>
</evidence>
<dbReference type="InterPro" id="IPR036188">
    <property type="entry name" value="FAD/NAD-bd_sf"/>
</dbReference>
<dbReference type="Proteomes" id="UP000186817">
    <property type="component" value="Unassembled WGS sequence"/>
</dbReference>
<dbReference type="Pfam" id="PF22366">
    <property type="entry name" value="NDH2_C"/>
    <property type="match status" value="1"/>
</dbReference>